<feature type="coiled-coil region" evidence="7">
    <location>
        <begin position="305"/>
        <end position="332"/>
    </location>
</feature>
<keyword evidence="5 9" id="KW-0808">Transferase</keyword>
<evidence type="ECO:0000313" key="10">
    <source>
        <dbReference type="Proteomes" id="UP000267342"/>
    </source>
</evidence>
<dbReference type="KEGG" id="zpl:ZBT109_1146"/>
<dbReference type="Pfam" id="PF00155">
    <property type="entry name" value="Aminotran_1_2"/>
    <property type="match status" value="1"/>
</dbReference>
<dbReference type="Gene3D" id="3.40.640.10">
    <property type="entry name" value="Type I PLP-dependent aspartate aminotransferase-like (Major domain)"/>
    <property type="match status" value="1"/>
</dbReference>
<protein>
    <submittedName>
        <fullName evidence="9">Aspartate/tyrosine/aromatic aminotransferase</fullName>
    </submittedName>
</protein>
<comment type="cofactor">
    <cofactor evidence="1">
        <name>pyridoxal 5'-phosphate</name>
        <dbReference type="ChEBI" id="CHEBI:597326"/>
    </cofactor>
</comment>
<organism evidence="9 10">
    <name type="scientific">Zymobacter palmae</name>
    <dbReference type="NCBI Taxonomy" id="33074"/>
    <lineage>
        <taxon>Bacteria</taxon>
        <taxon>Pseudomonadati</taxon>
        <taxon>Pseudomonadota</taxon>
        <taxon>Gammaproteobacteria</taxon>
        <taxon>Oceanospirillales</taxon>
        <taxon>Halomonadaceae</taxon>
        <taxon>Zymobacter group</taxon>
        <taxon>Zymobacter</taxon>
    </lineage>
</organism>
<evidence type="ECO:0000256" key="2">
    <source>
        <dbReference type="ARBA" id="ARBA00007441"/>
    </source>
</evidence>
<dbReference type="InterPro" id="IPR000796">
    <property type="entry name" value="Asp_trans"/>
</dbReference>
<dbReference type="GO" id="GO:0042802">
    <property type="term" value="F:identical protein binding"/>
    <property type="evidence" value="ECO:0007669"/>
    <property type="project" value="TreeGrafter"/>
</dbReference>
<keyword evidence="6" id="KW-0663">Pyridoxal phosphate</keyword>
<dbReference type="InterPro" id="IPR004839">
    <property type="entry name" value="Aminotransferase_I/II_large"/>
</dbReference>
<dbReference type="InterPro" id="IPR015424">
    <property type="entry name" value="PyrdxlP-dep_Trfase"/>
</dbReference>
<comment type="similarity">
    <text evidence="2">Belongs to the class-I pyridoxal-phosphate-dependent aminotransferase family.</text>
</comment>
<dbReference type="PANTHER" id="PTHR11879:SF22">
    <property type="entry name" value="ASPARTATE AMINOTRANSFERASE, MITOCHONDRIAL"/>
    <property type="match status" value="1"/>
</dbReference>
<sequence>MSMFEHIQRVPGDAILGLIEAFKNDPRSRKIDLGVGVYRDDKGDTPILPTVKDAERYLVEHETTKSYIGSHGAADYGDLVLSLVFGADSEVLAQQRASLTQSPGGTGALRLAADFLRTNLSPRRIWISDPTWPNHIGIFSAAGIEIKRYPYVDDQNHFVFDLMLEALRQIPEGDIVLLHACCHNPTGYDLSREQWQAVLEVLRERRLLPLIDMAYQGFGHGLDEDAYGVRLLADNLDAMIITFSCSKNFGIYNERTGAFILVAGNKEEMLNIRSQAAITARENYSNPPAHGASVVSHVLGNDALRQQWVSEVTEMRQRIRSLREQLVNALDAHGLRERFSCVLEQNGMFSYLGLSPEQVDYLRDEYGIYMVRSGRASMAGLRSEQVEDMAAALADAVKKFD</sequence>
<evidence type="ECO:0000256" key="1">
    <source>
        <dbReference type="ARBA" id="ARBA00001933"/>
    </source>
</evidence>
<dbReference type="GO" id="GO:0004069">
    <property type="term" value="F:L-aspartate:2-oxoglutarate aminotransferase activity"/>
    <property type="evidence" value="ECO:0007669"/>
    <property type="project" value="TreeGrafter"/>
</dbReference>
<accession>A0A348HE55</accession>
<dbReference type="GO" id="GO:0030170">
    <property type="term" value="F:pyridoxal phosphate binding"/>
    <property type="evidence" value="ECO:0007669"/>
    <property type="project" value="InterPro"/>
</dbReference>
<dbReference type="SUPFAM" id="SSF53383">
    <property type="entry name" value="PLP-dependent transferases"/>
    <property type="match status" value="1"/>
</dbReference>
<dbReference type="GO" id="GO:0005829">
    <property type="term" value="C:cytosol"/>
    <property type="evidence" value="ECO:0007669"/>
    <property type="project" value="TreeGrafter"/>
</dbReference>
<proteinExistence type="inferred from homology"/>
<name>A0A348HE55_9GAMM</name>
<evidence type="ECO:0000256" key="6">
    <source>
        <dbReference type="ARBA" id="ARBA00022898"/>
    </source>
</evidence>
<keyword evidence="10" id="KW-1185">Reference proteome</keyword>
<evidence type="ECO:0000313" key="9">
    <source>
        <dbReference type="EMBL" id="BBG29907.1"/>
    </source>
</evidence>
<comment type="subunit">
    <text evidence="3">Homodimer.</text>
</comment>
<dbReference type="EMBL" id="AP018933">
    <property type="protein sequence ID" value="BBG29907.1"/>
    <property type="molecule type" value="Genomic_DNA"/>
</dbReference>
<keyword evidence="7" id="KW-0175">Coiled coil</keyword>
<dbReference type="FunFam" id="3.40.640.10:FF:000066">
    <property type="entry name" value="Aspartate aminotransferase"/>
    <property type="match status" value="1"/>
</dbReference>
<evidence type="ECO:0000256" key="5">
    <source>
        <dbReference type="ARBA" id="ARBA00022679"/>
    </source>
</evidence>
<dbReference type="Proteomes" id="UP000267342">
    <property type="component" value="Chromosome"/>
</dbReference>
<dbReference type="Gene3D" id="3.90.1150.10">
    <property type="entry name" value="Aspartate Aminotransferase, domain 1"/>
    <property type="match status" value="1"/>
</dbReference>
<gene>
    <name evidence="9" type="ORF">ZBT109_1146</name>
</gene>
<dbReference type="GO" id="GO:0004838">
    <property type="term" value="F:L-tyrosine-2-oxoglutarate transaminase activity"/>
    <property type="evidence" value="ECO:0007669"/>
    <property type="project" value="TreeGrafter"/>
</dbReference>
<dbReference type="NCBIfam" id="NF006719">
    <property type="entry name" value="PRK09257.1"/>
    <property type="match status" value="1"/>
</dbReference>
<dbReference type="STRING" id="1123510.GCA_000620025_02535"/>
<evidence type="ECO:0000256" key="3">
    <source>
        <dbReference type="ARBA" id="ARBA00011738"/>
    </source>
</evidence>
<dbReference type="InterPro" id="IPR015422">
    <property type="entry name" value="PyrdxlP-dep_Trfase_small"/>
</dbReference>
<dbReference type="AlphaFoldDB" id="A0A348HE55"/>
<dbReference type="CDD" id="cd00609">
    <property type="entry name" value="AAT_like"/>
    <property type="match status" value="1"/>
</dbReference>
<keyword evidence="4 9" id="KW-0032">Aminotransferase</keyword>
<dbReference type="PRINTS" id="PR00799">
    <property type="entry name" value="TRANSAMINASE"/>
</dbReference>
<reference evidence="9 10" key="1">
    <citation type="submission" date="2018-09" db="EMBL/GenBank/DDBJ databases">
        <title>Zymobacter palmae IAM14233 (=T109) whole genome analysis.</title>
        <authorList>
            <person name="Yanase H."/>
        </authorList>
    </citation>
    <scope>NUCLEOTIDE SEQUENCE [LARGE SCALE GENOMIC DNA]</scope>
    <source>
        <strain evidence="9 10">IAM14233</strain>
    </source>
</reference>
<dbReference type="InterPro" id="IPR015421">
    <property type="entry name" value="PyrdxlP-dep_Trfase_major"/>
</dbReference>
<evidence type="ECO:0000259" key="8">
    <source>
        <dbReference type="Pfam" id="PF00155"/>
    </source>
</evidence>
<evidence type="ECO:0000256" key="4">
    <source>
        <dbReference type="ARBA" id="ARBA00022576"/>
    </source>
</evidence>
<dbReference type="GO" id="GO:0033585">
    <property type="term" value="P:L-phenylalanine biosynthetic process from chorismate via phenylpyruvate"/>
    <property type="evidence" value="ECO:0007669"/>
    <property type="project" value="TreeGrafter"/>
</dbReference>
<feature type="domain" description="Aminotransferase class I/classII large" evidence="8">
    <location>
        <begin position="29"/>
        <end position="393"/>
    </location>
</feature>
<dbReference type="PANTHER" id="PTHR11879">
    <property type="entry name" value="ASPARTATE AMINOTRANSFERASE"/>
    <property type="match status" value="1"/>
</dbReference>
<evidence type="ECO:0000256" key="7">
    <source>
        <dbReference type="SAM" id="Coils"/>
    </source>
</evidence>